<gene>
    <name evidence="6" type="primary">LOC115742018</name>
</gene>
<protein>
    <recommendedName>
        <fullName evidence="4">Dirigent protein</fullName>
    </recommendedName>
</protein>
<dbReference type="Gene3D" id="2.40.480.10">
    <property type="entry name" value="Allene oxide cyclase-like"/>
    <property type="match status" value="1"/>
</dbReference>
<accession>A0A8B8PD45</accession>
<dbReference type="InterPro" id="IPR004265">
    <property type="entry name" value="Dirigent"/>
</dbReference>
<evidence type="ECO:0000313" key="6">
    <source>
        <dbReference type="RefSeq" id="XP_030531948.1"/>
    </source>
</evidence>
<keyword evidence="5" id="KW-1185">Reference proteome</keyword>
<comment type="subunit">
    <text evidence="2 4">Homodimer.</text>
</comment>
<organism evidence="5 6">
    <name type="scientific">Rhodamnia argentea</name>
    <dbReference type="NCBI Taxonomy" id="178133"/>
    <lineage>
        <taxon>Eukaryota</taxon>
        <taxon>Viridiplantae</taxon>
        <taxon>Streptophyta</taxon>
        <taxon>Embryophyta</taxon>
        <taxon>Tracheophyta</taxon>
        <taxon>Spermatophyta</taxon>
        <taxon>Magnoliopsida</taxon>
        <taxon>eudicotyledons</taxon>
        <taxon>Gunneridae</taxon>
        <taxon>Pentapetalae</taxon>
        <taxon>rosids</taxon>
        <taxon>malvids</taxon>
        <taxon>Myrtales</taxon>
        <taxon>Myrtaceae</taxon>
        <taxon>Myrtoideae</taxon>
        <taxon>Myrteae</taxon>
        <taxon>Australasian group</taxon>
        <taxon>Rhodamnia</taxon>
    </lineage>
</organism>
<dbReference type="KEGG" id="rarg:115742018"/>
<proteinExistence type="inferred from homology"/>
<dbReference type="GeneID" id="115742018"/>
<dbReference type="GO" id="GO:0048046">
    <property type="term" value="C:apoplast"/>
    <property type="evidence" value="ECO:0007669"/>
    <property type="project" value="UniProtKB-SubCell"/>
</dbReference>
<feature type="chain" id="PRO_5034967507" description="Dirigent protein" evidence="4">
    <location>
        <begin position="23"/>
        <end position="190"/>
    </location>
</feature>
<feature type="signal peptide" evidence="4">
    <location>
        <begin position="1"/>
        <end position="22"/>
    </location>
</feature>
<dbReference type="AlphaFoldDB" id="A0A8B8PD45"/>
<dbReference type="OrthoDB" id="1864232at2759"/>
<keyword evidence="4" id="KW-0732">Signal</keyword>
<comment type="similarity">
    <text evidence="1 4">Belongs to the plant dirigent protein family.</text>
</comment>
<evidence type="ECO:0000313" key="5">
    <source>
        <dbReference type="Proteomes" id="UP000827889"/>
    </source>
</evidence>
<evidence type="ECO:0000256" key="4">
    <source>
        <dbReference type="RuleBase" id="RU363099"/>
    </source>
</evidence>
<dbReference type="Proteomes" id="UP000827889">
    <property type="component" value="Chromosome 5"/>
</dbReference>
<reference evidence="6" key="1">
    <citation type="submission" date="2025-08" db="UniProtKB">
        <authorList>
            <consortium name="RefSeq"/>
        </authorList>
    </citation>
    <scope>IDENTIFICATION</scope>
    <source>
        <tissue evidence="6">Leaf</tissue>
    </source>
</reference>
<dbReference type="PANTHER" id="PTHR21495">
    <property type="entry name" value="NUCLEOPORIN-RELATED"/>
    <property type="match status" value="1"/>
</dbReference>
<dbReference type="GO" id="GO:0009699">
    <property type="term" value="P:phenylpropanoid biosynthetic process"/>
    <property type="evidence" value="ECO:0007669"/>
    <property type="project" value="UniProtKB-ARBA"/>
</dbReference>
<evidence type="ECO:0000256" key="2">
    <source>
        <dbReference type="ARBA" id="ARBA00011738"/>
    </source>
</evidence>
<dbReference type="InterPro" id="IPR044859">
    <property type="entry name" value="Allene_oxi_cyc_Dirigent"/>
</dbReference>
<evidence type="ECO:0000256" key="1">
    <source>
        <dbReference type="ARBA" id="ARBA00010746"/>
    </source>
</evidence>
<name>A0A8B8PD45_9MYRT</name>
<dbReference type="RefSeq" id="XP_030531948.1">
    <property type="nucleotide sequence ID" value="XM_030676088.2"/>
</dbReference>
<keyword evidence="3 4" id="KW-0964">Secreted</keyword>
<comment type="function">
    <text evidence="4">Dirigent proteins impart stereoselectivity on the phenoxy radical-coupling reaction, yielding optically active lignans from two molecules of coniferyl alcohol in the biosynthesis of lignans, flavonolignans, and alkaloids and thus plays a central role in plant secondary metabolism.</text>
</comment>
<evidence type="ECO:0000256" key="3">
    <source>
        <dbReference type="ARBA" id="ARBA00022525"/>
    </source>
</evidence>
<comment type="subcellular location">
    <subcellularLocation>
        <location evidence="4">Secreted</location>
        <location evidence="4">Extracellular space</location>
        <location evidence="4">Apoplast</location>
    </subcellularLocation>
</comment>
<sequence length="190" mass="20708">MGKIALTLLFLVVHTAMPSARAKADDPRTIKSWYDELHQARPKLTQLRFYFHDTPSGKNPTSVQVAHAPFTNQSATLFGLVNVFDDPLTEGPNPSSKPVGRAQGLYASAGLESLGLLMNMNLVFTDEKYNGSTLSIMGRNAAMEAYREMPVVGGSGVFRLARGTATARTHQFNATTGDAVVEYNIIAMHY</sequence>
<keyword evidence="4" id="KW-0052">Apoplast</keyword>
<dbReference type="Pfam" id="PF03018">
    <property type="entry name" value="Dirigent"/>
    <property type="match status" value="1"/>
</dbReference>